<evidence type="ECO:0000313" key="6">
    <source>
        <dbReference type="EMBL" id="SMC10572.1"/>
    </source>
</evidence>
<dbReference type="PANTHER" id="PTHR30537">
    <property type="entry name" value="HTH-TYPE TRANSCRIPTIONAL REGULATOR"/>
    <property type="match status" value="1"/>
</dbReference>
<evidence type="ECO:0000313" key="7">
    <source>
        <dbReference type="Proteomes" id="UP000193224"/>
    </source>
</evidence>
<dbReference type="Gene3D" id="1.10.10.10">
    <property type="entry name" value="Winged helix-like DNA-binding domain superfamily/Winged helix DNA-binding domain"/>
    <property type="match status" value="1"/>
</dbReference>
<dbReference type="RefSeq" id="WP_085798523.1">
    <property type="nucleotide sequence ID" value="NZ_FWXB01000001.1"/>
</dbReference>
<dbReference type="InterPro" id="IPR005119">
    <property type="entry name" value="LysR_subst-bd"/>
</dbReference>
<dbReference type="Proteomes" id="UP000193224">
    <property type="component" value="Unassembled WGS sequence"/>
</dbReference>
<dbReference type="PANTHER" id="PTHR30537:SF26">
    <property type="entry name" value="GLYCINE CLEAVAGE SYSTEM TRANSCRIPTIONAL ACTIVATOR"/>
    <property type="match status" value="1"/>
</dbReference>
<dbReference type="SUPFAM" id="SSF53850">
    <property type="entry name" value="Periplasmic binding protein-like II"/>
    <property type="match status" value="1"/>
</dbReference>
<keyword evidence="3" id="KW-0238">DNA-binding</keyword>
<dbReference type="GO" id="GO:0043565">
    <property type="term" value="F:sequence-specific DNA binding"/>
    <property type="evidence" value="ECO:0007669"/>
    <property type="project" value="TreeGrafter"/>
</dbReference>
<keyword evidence="2" id="KW-0805">Transcription regulation</keyword>
<sequence>MRKRKTYSPLPSINALRSFETTARLGSVTKAADELCVTPSAVSHQIRKLEDGFDRSLIEFADGKAMLTEWGATLLPGLSDGFMRIRDAVHLLQDQRNTQTLTIAARPLFASKMLSPRLDRFWEMHPDIALRMRYLTQEFENSDERADISIEWYADPPADAACVQLFAAALSPVCSPSLHIDTDMANLPDSLNGFTLLRETHQDYWRDWLMQIGASDFQPERTAFLDDGSIRLGAAIAGKGIDLSVPYFLEQEFADGRLTEPFPDFRLSGHYYLLFPKHLSEKAGAFRDWILDEISGTEDGDNPAAV</sequence>
<dbReference type="GO" id="GO:0006351">
    <property type="term" value="P:DNA-templated transcription"/>
    <property type="evidence" value="ECO:0007669"/>
    <property type="project" value="TreeGrafter"/>
</dbReference>
<dbReference type="OrthoDB" id="9804958at2"/>
<keyword evidence="7" id="KW-1185">Reference proteome</keyword>
<organism evidence="6 7">
    <name type="scientific">Roseovarius aestuarii</name>
    <dbReference type="NCBI Taxonomy" id="475083"/>
    <lineage>
        <taxon>Bacteria</taxon>
        <taxon>Pseudomonadati</taxon>
        <taxon>Pseudomonadota</taxon>
        <taxon>Alphaproteobacteria</taxon>
        <taxon>Rhodobacterales</taxon>
        <taxon>Roseobacteraceae</taxon>
        <taxon>Roseovarius</taxon>
    </lineage>
</organism>
<comment type="similarity">
    <text evidence="1">Belongs to the LysR transcriptional regulatory family.</text>
</comment>
<dbReference type="GO" id="GO:0003700">
    <property type="term" value="F:DNA-binding transcription factor activity"/>
    <property type="evidence" value="ECO:0007669"/>
    <property type="project" value="InterPro"/>
</dbReference>
<keyword evidence="4" id="KW-0804">Transcription</keyword>
<protein>
    <submittedName>
        <fullName evidence="6">Glycine cleavage system transcriptional activator</fullName>
    </submittedName>
</protein>
<reference evidence="6 7" key="1">
    <citation type="submission" date="2017-03" db="EMBL/GenBank/DDBJ databases">
        <authorList>
            <person name="Afonso C.L."/>
            <person name="Miller P.J."/>
            <person name="Scott M.A."/>
            <person name="Spackman E."/>
            <person name="Goraichik I."/>
            <person name="Dimitrov K.M."/>
            <person name="Suarez D.L."/>
            <person name="Swayne D.E."/>
        </authorList>
    </citation>
    <scope>NUCLEOTIDE SEQUENCE [LARGE SCALE GENOMIC DNA]</scope>
    <source>
        <strain evidence="6 7">CECT 7745</strain>
    </source>
</reference>
<dbReference type="InterPro" id="IPR036388">
    <property type="entry name" value="WH-like_DNA-bd_sf"/>
</dbReference>
<evidence type="ECO:0000256" key="2">
    <source>
        <dbReference type="ARBA" id="ARBA00023015"/>
    </source>
</evidence>
<evidence type="ECO:0000259" key="5">
    <source>
        <dbReference type="PROSITE" id="PS50931"/>
    </source>
</evidence>
<dbReference type="Gene3D" id="3.40.190.10">
    <property type="entry name" value="Periplasmic binding protein-like II"/>
    <property type="match status" value="2"/>
</dbReference>
<evidence type="ECO:0000256" key="1">
    <source>
        <dbReference type="ARBA" id="ARBA00009437"/>
    </source>
</evidence>
<accession>A0A1X7BLS3</accession>
<gene>
    <name evidence="6" type="primary">gcvA_3</name>
    <name evidence="6" type="ORF">ROA7745_00379</name>
</gene>
<feature type="domain" description="HTH lysR-type" evidence="5">
    <location>
        <begin position="11"/>
        <end position="68"/>
    </location>
</feature>
<dbReference type="InterPro" id="IPR000847">
    <property type="entry name" value="LysR_HTH_N"/>
</dbReference>
<dbReference type="AlphaFoldDB" id="A0A1X7BLS3"/>
<dbReference type="InterPro" id="IPR036390">
    <property type="entry name" value="WH_DNA-bd_sf"/>
</dbReference>
<dbReference type="EMBL" id="FWXB01000001">
    <property type="protein sequence ID" value="SMC10572.1"/>
    <property type="molecule type" value="Genomic_DNA"/>
</dbReference>
<dbReference type="SUPFAM" id="SSF46785">
    <property type="entry name" value="Winged helix' DNA-binding domain"/>
    <property type="match status" value="1"/>
</dbReference>
<evidence type="ECO:0000256" key="4">
    <source>
        <dbReference type="ARBA" id="ARBA00023163"/>
    </source>
</evidence>
<proteinExistence type="inferred from homology"/>
<dbReference type="Pfam" id="PF00126">
    <property type="entry name" value="HTH_1"/>
    <property type="match status" value="1"/>
</dbReference>
<dbReference type="InterPro" id="IPR058163">
    <property type="entry name" value="LysR-type_TF_proteobact-type"/>
</dbReference>
<name>A0A1X7BLS3_9RHOB</name>
<dbReference type="Pfam" id="PF03466">
    <property type="entry name" value="LysR_substrate"/>
    <property type="match status" value="1"/>
</dbReference>
<dbReference type="PROSITE" id="PS50931">
    <property type="entry name" value="HTH_LYSR"/>
    <property type="match status" value="1"/>
</dbReference>
<evidence type="ECO:0000256" key="3">
    <source>
        <dbReference type="ARBA" id="ARBA00023125"/>
    </source>
</evidence>